<reference evidence="2 3" key="1">
    <citation type="submission" date="2017-01" db="EMBL/GenBank/DDBJ databases">
        <title>In silico prediction, in vitro antibacterial spectrum and physicochemical properties of a putative bacteriocin produced by Lactobacillus rhamnosus strain L156.4.</title>
        <authorList>
            <person name="Silveira A.M."/>
            <person name="Monteiro A.S."/>
            <person name="Santos V.L."/>
            <person name="Nicoli J.R."/>
            <person name="Azevedo V."/>
            <person name="Soares S.C."/>
            <person name="Castro-Oliveira L."/>
            <person name="Dias-Souza M.V."/>
            <person name="Nardi R.M."/>
        </authorList>
    </citation>
    <scope>NUCLEOTIDE SEQUENCE [LARGE SCALE GENOMIC DNA]</scope>
    <source>
        <strain evidence="2 3">L156.4</strain>
    </source>
</reference>
<organism evidence="2 3">
    <name type="scientific">Lacticaseibacillus rhamnosus</name>
    <name type="common">Lactobacillus rhamnosus</name>
    <dbReference type="NCBI Taxonomy" id="47715"/>
    <lineage>
        <taxon>Bacteria</taxon>
        <taxon>Bacillati</taxon>
        <taxon>Bacillota</taxon>
        <taxon>Bacilli</taxon>
        <taxon>Lactobacillales</taxon>
        <taxon>Lactobacillaceae</taxon>
        <taxon>Lacticaseibacillus</taxon>
    </lineage>
</organism>
<keyword evidence="1" id="KW-0812">Transmembrane</keyword>
<sequence length="61" mass="7101">MTSQLFGCQQHHCLYMGILTGTASPLALIFLIKLTHIFKKVFDFFPLLRKIKINSTDFQKR</sequence>
<name>A0AAX0K6U4_LACRH</name>
<keyword evidence="1" id="KW-0472">Membrane</keyword>
<protein>
    <submittedName>
        <fullName evidence="2">Uncharacterized protein</fullName>
    </submittedName>
</protein>
<evidence type="ECO:0000313" key="2">
    <source>
        <dbReference type="EMBL" id="ONN75874.1"/>
    </source>
</evidence>
<keyword evidence="1" id="KW-1133">Transmembrane helix</keyword>
<proteinExistence type="predicted"/>
<comment type="caution">
    <text evidence="2">The sequence shown here is derived from an EMBL/GenBank/DDBJ whole genome shotgun (WGS) entry which is preliminary data.</text>
</comment>
<evidence type="ECO:0000313" key="3">
    <source>
        <dbReference type="Proteomes" id="UP000189067"/>
    </source>
</evidence>
<feature type="transmembrane region" description="Helical" evidence="1">
    <location>
        <begin position="14"/>
        <end position="32"/>
    </location>
</feature>
<evidence type="ECO:0000256" key="1">
    <source>
        <dbReference type="SAM" id="Phobius"/>
    </source>
</evidence>
<dbReference type="Proteomes" id="UP000189067">
    <property type="component" value="Unassembled WGS sequence"/>
</dbReference>
<dbReference type="EMBL" id="MTJY01000008">
    <property type="protein sequence ID" value="ONN75874.1"/>
    <property type="molecule type" value="Genomic_DNA"/>
</dbReference>
<gene>
    <name evidence="2" type="ORF">BWR10_01430</name>
</gene>
<accession>A0AAX0K6U4</accession>
<dbReference type="AlphaFoldDB" id="A0AAX0K6U4"/>